<dbReference type="SUPFAM" id="SSF53098">
    <property type="entry name" value="Ribonuclease H-like"/>
    <property type="match status" value="1"/>
</dbReference>
<dbReference type="Proteomes" id="UP001362999">
    <property type="component" value="Unassembled WGS sequence"/>
</dbReference>
<accession>A0AAV9ZIN7</accession>
<keyword evidence="11" id="KW-1185">Reference proteome</keyword>
<comment type="cofactor">
    <cofactor evidence="1">
        <name>FAD</name>
        <dbReference type="ChEBI" id="CHEBI:57692"/>
    </cofactor>
</comment>
<feature type="domain" description="Glucose-methanol-choline oxidoreductase C-terminal" evidence="8">
    <location>
        <begin position="1139"/>
        <end position="1278"/>
    </location>
</feature>
<evidence type="ECO:0000259" key="8">
    <source>
        <dbReference type="Pfam" id="PF05199"/>
    </source>
</evidence>
<dbReference type="InterPro" id="IPR007867">
    <property type="entry name" value="GMC_OxRtase_C"/>
</dbReference>
<dbReference type="GO" id="GO:0046983">
    <property type="term" value="F:protein dimerization activity"/>
    <property type="evidence" value="ECO:0007669"/>
    <property type="project" value="InterPro"/>
</dbReference>
<evidence type="ECO:0000313" key="11">
    <source>
        <dbReference type="Proteomes" id="UP001362999"/>
    </source>
</evidence>
<feature type="compositionally biased region" description="Basic and acidic residues" evidence="7">
    <location>
        <begin position="264"/>
        <end position="276"/>
    </location>
</feature>
<dbReference type="Gene3D" id="3.50.50.60">
    <property type="entry name" value="FAD/NAD(P)-binding domain"/>
    <property type="match status" value="1"/>
</dbReference>
<dbReference type="PANTHER" id="PTHR46481:SF10">
    <property type="entry name" value="ZINC FINGER BED DOMAIN-CONTAINING PROTEIN 39"/>
    <property type="match status" value="1"/>
</dbReference>
<feature type="compositionally biased region" description="Polar residues" evidence="7">
    <location>
        <begin position="164"/>
        <end position="175"/>
    </location>
</feature>
<dbReference type="Pfam" id="PF05199">
    <property type="entry name" value="GMC_oxred_C"/>
    <property type="match status" value="1"/>
</dbReference>
<feature type="domain" description="HAT C-terminal dimerisation" evidence="9">
    <location>
        <begin position="900"/>
        <end position="975"/>
    </location>
</feature>
<keyword evidence="3" id="KW-0479">Metal-binding</keyword>
<comment type="caution">
    <text evidence="10">The sequence shown here is derived from an EMBL/GenBank/DDBJ whole genome shotgun (WGS) entry which is preliminary data.</text>
</comment>
<dbReference type="GO" id="GO:0008270">
    <property type="term" value="F:zinc ion binding"/>
    <property type="evidence" value="ECO:0007669"/>
    <property type="project" value="UniProtKB-KW"/>
</dbReference>
<dbReference type="SUPFAM" id="SSF51905">
    <property type="entry name" value="FAD/NAD(P)-binding domain"/>
    <property type="match status" value="1"/>
</dbReference>
<dbReference type="PANTHER" id="PTHR46481">
    <property type="entry name" value="ZINC FINGER BED DOMAIN-CONTAINING PROTEIN 4"/>
    <property type="match status" value="1"/>
</dbReference>
<dbReference type="InterPro" id="IPR008906">
    <property type="entry name" value="HATC_C_dom"/>
</dbReference>
<feature type="compositionally biased region" description="Basic and acidic residues" evidence="7">
    <location>
        <begin position="176"/>
        <end position="188"/>
    </location>
</feature>
<dbReference type="InterPro" id="IPR036188">
    <property type="entry name" value="FAD/NAD-bd_sf"/>
</dbReference>
<evidence type="ECO:0000256" key="1">
    <source>
        <dbReference type="ARBA" id="ARBA00001974"/>
    </source>
</evidence>
<dbReference type="Pfam" id="PF05699">
    <property type="entry name" value="Dimer_Tnp_hAT"/>
    <property type="match status" value="1"/>
</dbReference>
<evidence type="ECO:0000256" key="4">
    <source>
        <dbReference type="ARBA" id="ARBA00022771"/>
    </source>
</evidence>
<evidence type="ECO:0000256" key="5">
    <source>
        <dbReference type="ARBA" id="ARBA00022833"/>
    </source>
</evidence>
<dbReference type="EMBL" id="JAWWNJ010000140">
    <property type="protein sequence ID" value="KAK6984238.1"/>
    <property type="molecule type" value="Genomic_DNA"/>
</dbReference>
<feature type="region of interest" description="Disordered" evidence="7">
    <location>
        <begin position="164"/>
        <end position="287"/>
    </location>
</feature>
<dbReference type="GO" id="GO:0016614">
    <property type="term" value="F:oxidoreductase activity, acting on CH-OH group of donors"/>
    <property type="evidence" value="ECO:0007669"/>
    <property type="project" value="InterPro"/>
</dbReference>
<evidence type="ECO:0000259" key="9">
    <source>
        <dbReference type="Pfam" id="PF05699"/>
    </source>
</evidence>
<dbReference type="SUPFAM" id="SSF54373">
    <property type="entry name" value="FAD-linked reductases, C-terminal domain"/>
    <property type="match status" value="1"/>
</dbReference>
<evidence type="ECO:0000256" key="7">
    <source>
        <dbReference type="SAM" id="MobiDB-lite"/>
    </source>
</evidence>
<dbReference type="GO" id="GO:0005634">
    <property type="term" value="C:nucleus"/>
    <property type="evidence" value="ECO:0007669"/>
    <property type="project" value="UniProtKB-SubCell"/>
</dbReference>
<evidence type="ECO:0000256" key="2">
    <source>
        <dbReference type="ARBA" id="ARBA00004123"/>
    </source>
</evidence>
<evidence type="ECO:0000256" key="6">
    <source>
        <dbReference type="ARBA" id="ARBA00023242"/>
    </source>
</evidence>
<evidence type="ECO:0000256" key="3">
    <source>
        <dbReference type="ARBA" id="ARBA00022723"/>
    </source>
</evidence>
<keyword evidence="4" id="KW-0863">Zinc-finger</keyword>
<dbReference type="Gene3D" id="3.30.560.10">
    <property type="entry name" value="Glucose Oxidase, domain 3"/>
    <property type="match status" value="1"/>
</dbReference>
<name>A0AAV9ZIN7_9AGAR</name>
<feature type="compositionally biased region" description="Acidic residues" evidence="7">
    <location>
        <begin position="209"/>
        <end position="218"/>
    </location>
</feature>
<organism evidence="10 11">
    <name type="scientific">Favolaschia claudopus</name>
    <dbReference type="NCBI Taxonomy" id="2862362"/>
    <lineage>
        <taxon>Eukaryota</taxon>
        <taxon>Fungi</taxon>
        <taxon>Dikarya</taxon>
        <taxon>Basidiomycota</taxon>
        <taxon>Agaricomycotina</taxon>
        <taxon>Agaricomycetes</taxon>
        <taxon>Agaricomycetidae</taxon>
        <taxon>Agaricales</taxon>
        <taxon>Marasmiineae</taxon>
        <taxon>Mycenaceae</taxon>
        <taxon>Favolaschia</taxon>
    </lineage>
</organism>
<dbReference type="InterPro" id="IPR012337">
    <property type="entry name" value="RNaseH-like_sf"/>
</dbReference>
<comment type="subcellular location">
    <subcellularLocation>
        <location evidence="2">Nucleus</location>
    </subcellularLocation>
</comment>
<dbReference type="InterPro" id="IPR052035">
    <property type="entry name" value="ZnF_BED_domain_contain"/>
</dbReference>
<keyword evidence="5" id="KW-0862">Zinc</keyword>
<protein>
    <submittedName>
        <fullName evidence="10">Ribonuclease H-like domain-containing protein</fullName>
    </submittedName>
</protein>
<feature type="region of interest" description="Disordered" evidence="7">
    <location>
        <begin position="1"/>
        <end position="41"/>
    </location>
</feature>
<keyword evidence="6" id="KW-0539">Nucleus</keyword>
<gene>
    <name evidence="10" type="ORF">R3P38DRAFT_3292585</name>
</gene>
<sequence>MSSRKIDSNAAPHRSQRTKHASSRLMDPQNGETPSAPHQQIVGETIANSVTLISDLINKMDALTHQLPKSIYKATDQDKIYHVVNNVHGMDKTEASTFIRRMDILFGNDCRGDDGHFRYISRGKYGMILVVQYLRSLEWKSAGIPFTIAAVKLTSIVSDMETLCSSQTGDSSTLSGEERPPESPRSDGEQPASLKRKRSTKHGSVTVEDVIDVDDEKDEDFHQPPTPNSTDSESSDADSAASEAEAEPKKGKKNSATASKRVHRVDEQKKKQKVSDPTELGPDGMLADIDVQPISDTSAPPKLPAAADITHFFGKPFTAKGTSGMDKLHRKCTLCSDRQISDLSTNRRHMEAYHAPEYRKWCKENNFESKLPADVKARKAEAEEAKHLEQQTLDPHLQKKPERVVRYSDKLFRDAAIEWLIATDQPISALDHPKFQEMIGIASRATDGVVIPSGKLVREEIIKLFHQQLENLRIRINSDKVTGQLHITCDAWQANNTDGYFVVTGHWIEEVAPGRWQLQEAILGFTRLNNAHHGVRLGQALFKIVQRLGIVKRIGYVTCDNASNNGTMLEEFARQIYLATKETWDPIERRINCLAHVINLATQKLISTHSNSPHFNTHDPDAHIPSTVSGPGILRDEIGLVRAIAVKRKELFRTIQLRTHPDVAAKQMILDMKVRWSSTYRMLHRAWDLRRDVDTFAFEIAQEESGEKREKLEALRLKSEEWARVDLFLNLLACAEEAQHAFSSDMRSTLHLAIPALEKLHAQWKLASENAQYTYFWPALEAAMKKVDEYYQKTANSDAYLLAMVLDPVNKMSYIKANWEEPLYEEAKENLEALFKKRYLALQGSGAAIRPVAAKKVQPPQGLRRAISLSSEPDISAASSPSATPVELPPSNPWADEFQLYLHGHEVVREGMSTIEWWGLNAHRYPVWASLARDYLAIMSSSVSSERAFSSAGITISKRRNRLKGDVVEALQVLKCMIRRDLLFRRDVLLDEEDEQEDTDDSWDILVDDSAEEAQWLWLGPGFGWPMALAQNFPRLSGQAKPGKHYVWQGLQLVQEVVRYQLYGTGKLGSNFGEAAAFVRSDDPVLFPSSDFPQTLEDSSSGAASPDLELFCTPMAFKDHGRLLFKEHTYSLHCYLLRPTSRGSVGLKSANPWALPTIDPNYLQTPHDLEKLLRGFRLIIKIAHAKAMNAYLDHSNTNPELDHAIHLKTDDELRDIIRERVETVYHPTSTCRMAPEEQNGVVDSRLRVYGIQGLRVCDASVFPWIISGHTAGGCFAIAEKFADDLKADFKA</sequence>
<proteinExistence type="predicted"/>
<evidence type="ECO:0000313" key="10">
    <source>
        <dbReference type="EMBL" id="KAK6984238.1"/>
    </source>
</evidence>
<reference evidence="10 11" key="1">
    <citation type="journal article" date="2024" name="J Genomics">
        <title>Draft genome sequencing and assembly of Favolaschia claudopus CIRM-BRFM 2984 isolated from oak limbs.</title>
        <authorList>
            <person name="Navarro D."/>
            <person name="Drula E."/>
            <person name="Chaduli D."/>
            <person name="Cazenave R."/>
            <person name="Ahrendt S."/>
            <person name="Wang J."/>
            <person name="Lipzen A."/>
            <person name="Daum C."/>
            <person name="Barry K."/>
            <person name="Grigoriev I.V."/>
            <person name="Favel A."/>
            <person name="Rosso M.N."/>
            <person name="Martin F."/>
        </authorList>
    </citation>
    <scope>NUCLEOTIDE SEQUENCE [LARGE SCALE GENOMIC DNA]</scope>
    <source>
        <strain evidence="10 11">CIRM-BRFM 2984</strain>
    </source>
</reference>